<dbReference type="Gene3D" id="3.40.50.1820">
    <property type="entry name" value="alpha/beta hydrolase"/>
    <property type="match status" value="1"/>
</dbReference>
<dbReference type="RefSeq" id="WP_080318172.1">
    <property type="nucleotide sequence ID" value="NZ_MTBC01000002.1"/>
</dbReference>
<keyword evidence="1" id="KW-0812">Transmembrane</keyword>
<evidence type="ECO:0000313" key="4">
    <source>
        <dbReference type="Proteomes" id="UP000191680"/>
    </source>
</evidence>
<reference evidence="3 4" key="1">
    <citation type="submission" date="2016-12" db="EMBL/GenBank/DDBJ databases">
        <authorList>
            <person name="Song W.-J."/>
            <person name="Kurnit D.M."/>
        </authorList>
    </citation>
    <scope>NUCLEOTIDE SEQUENCE [LARGE SCALE GENOMIC DNA]</scope>
    <source>
        <strain evidence="3 4">HSG9</strain>
    </source>
</reference>
<dbReference type="GO" id="GO:0016787">
    <property type="term" value="F:hydrolase activity"/>
    <property type="evidence" value="ECO:0007669"/>
    <property type="project" value="UniProtKB-KW"/>
</dbReference>
<dbReference type="Proteomes" id="UP000191680">
    <property type="component" value="Unassembled WGS sequence"/>
</dbReference>
<sequence>MKTLKKIMIWVLAIIGMLVLGYVMGPRVKRPNLKLKSPKVTRDLRKLEKTIKVREKRIKNIKPDNQARIVWADSVPKKTAYSLVYLHGWSASQAEGAPLHTETAKRYGMNLFLPRLAGHGLEEEDPMVNLTADQLILSAKEAIAIGEQIGEKVIVMGTSTGGTLGLYLAKENKAIHSLLLYSPNVEIFDASAKLLSMPWGLQLAKMVKGSDYHEFDTEIELKNQYWTTRYRLEALTHLQALVDETMVPETFAAVTQPVFLGYYYKDELHQDSVVSVPAMLNMFDQLGTAENEKQKWAFPNAANHVMTSYITSKDLTAVKQKTYRFIESVLAIAPKEE</sequence>
<feature type="transmembrane region" description="Helical" evidence="1">
    <location>
        <begin position="7"/>
        <end position="25"/>
    </location>
</feature>
<comment type="caution">
    <text evidence="3">The sequence shown here is derived from an EMBL/GenBank/DDBJ whole genome shotgun (WGS) entry which is preliminary data.</text>
</comment>
<accession>A0A1V6LUD4</accession>
<name>A0A1V6LUD4_9FLAO</name>
<protein>
    <submittedName>
        <fullName evidence="3">Alpha/beta hydrolase</fullName>
    </submittedName>
</protein>
<dbReference type="InterPro" id="IPR000073">
    <property type="entry name" value="AB_hydrolase_1"/>
</dbReference>
<organism evidence="3 4">
    <name type="scientific">Croceivirga radicis</name>
    <dbReference type="NCBI Taxonomy" id="1929488"/>
    <lineage>
        <taxon>Bacteria</taxon>
        <taxon>Pseudomonadati</taxon>
        <taxon>Bacteroidota</taxon>
        <taxon>Flavobacteriia</taxon>
        <taxon>Flavobacteriales</taxon>
        <taxon>Flavobacteriaceae</taxon>
        <taxon>Croceivirga</taxon>
    </lineage>
</organism>
<dbReference type="SUPFAM" id="SSF53474">
    <property type="entry name" value="alpha/beta-Hydrolases"/>
    <property type="match status" value="1"/>
</dbReference>
<keyword evidence="1" id="KW-0472">Membrane</keyword>
<keyword evidence="3" id="KW-0378">Hydrolase</keyword>
<dbReference type="EMBL" id="MTBC01000002">
    <property type="protein sequence ID" value="OQD43783.1"/>
    <property type="molecule type" value="Genomic_DNA"/>
</dbReference>
<evidence type="ECO:0000259" key="2">
    <source>
        <dbReference type="Pfam" id="PF12697"/>
    </source>
</evidence>
<evidence type="ECO:0000313" key="3">
    <source>
        <dbReference type="EMBL" id="OQD43783.1"/>
    </source>
</evidence>
<keyword evidence="4" id="KW-1185">Reference proteome</keyword>
<gene>
    <name evidence="3" type="ORF">BUL40_04010</name>
</gene>
<evidence type="ECO:0000256" key="1">
    <source>
        <dbReference type="SAM" id="Phobius"/>
    </source>
</evidence>
<keyword evidence="1" id="KW-1133">Transmembrane helix</keyword>
<dbReference type="OrthoDB" id="5416147at2"/>
<dbReference type="Pfam" id="PF12697">
    <property type="entry name" value="Abhydrolase_6"/>
    <property type="match status" value="1"/>
</dbReference>
<feature type="domain" description="AB hydrolase-1" evidence="2">
    <location>
        <begin position="83"/>
        <end position="213"/>
    </location>
</feature>
<dbReference type="InterPro" id="IPR029058">
    <property type="entry name" value="AB_hydrolase_fold"/>
</dbReference>
<proteinExistence type="predicted"/>
<dbReference type="AlphaFoldDB" id="A0A1V6LUD4"/>